<dbReference type="STRING" id="1123010.SAMN02745724_02860"/>
<dbReference type="AlphaFoldDB" id="A0A1I1N5E5"/>
<gene>
    <name evidence="1" type="ORF">SAMN02745724_02860</name>
</gene>
<reference evidence="1 2" key="1">
    <citation type="submission" date="2016-10" db="EMBL/GenBank/DDBJ databases">
        <authorList>
            <person name="de Groot N.N."/>
        </authorList>
    </citation>
    <scope>NUCLEOTIDE SEQUENCE [LARGE SCALE GENOMIC DNA]</scope>
    <source>
        <strain evidence="1 2">DSM 6059</strain>
    </source>
</reference>
<dbReference type="RefSeq" id="WP_091985181.1">
    <property type="nucleotide sequence ID" value="NZ_FOLO01000022.1"/>
</dbReference>
<dbReference type="Gene3D" id="3.40.190.10">
    <property type="entry name" value="Periplasmic binding protein-like II"/>
    <property type="match status" value="2"/>
</dbReference>
<proteinExistence type="predicted"/>
<evidence type="ECO:0000313" key="1">
    <source>
        <dbReference type="EMBL" id="SFC90013.1"/>
    </source>
</evidence>
<dbReference type="SUPFAM" id="SSF53850">
    <property type="entry name" value="Periplasmic binding protein-like II"/>
    <property type="match status" value="1"/>
</dbReference>
<keyword evidence="2" id="KW-1185">Reference proteome</keyword>
<name>A0A1I1N5E5_9GAMM</name>
<sequence>MNKLFIIFIICTFISPPSSARNIRLAVGLDHSRMISDNYPLYRASWIFLTQALRESGHTVSVFSQSSINALVTVQEGKLDGLFLAANLIGREKWAVLSSPLGYDYFGFFINKLNKNAQGAIGTVNIGNLDQILSNQQQNELLQIATAQRGLKQLAKQKIGKFILAEGYGKYLLNNELKSISENIKFQTSGAERRSAHVALSKQNPNYKILQKIINDAIRSGIEKGDYDKIMNESHLPLKMRVSNP</sequence>
<evidence type="ECO:0008006" key="3">
    <source>
        <dbReference type="Google" id="ProtNLM"/>
    </source>
</evidence>
<dbReference type="EMBL" id="FOLO01000022">
    <property type="protein sequence ID" value="SFC90013.1"/>
    <property type="molecule type" value="Genomic_DNA"/>
</dbReference>
<dbReference type="OrthoDB" id="6292575at2"/>
<dbReference type="Proteomes" id="UP000198862">
    <property type="component" value="Unassembled WGS sequence"/>
</dbReference>
<evidence type="ECO:0000313" key="2">
    <source>
        <dbReference type="Proteomes" id="UP000198862"/>
    </source>
</evidence>
<protein>
    <recommendedName>
        <fullName evidence="3">Solute-binding protein family 3/N-terminal domain-containing protein</fullName>
    </recommendedName>
</protein>
<accession>A0A1I1N5E5</accession>
<organism evidence="1 2">
    <name type="scientific">Pseudoalteromonas denitrificans DSM 6059</name>
    <dbReference type="NCBI Taxonomy" id="1123010"/>
    <lineage>
        <taxon>Bacteria</taxon>
        <taxon>Pseudomonadati</taxon>
        <taxon>Pseudomonadota</taxon>
        <taxon>Gammaproteobacteria</taxon>
        <taxon>Alteromonadales</taxon>
        <taxon>Pseudoalteromonadaceae</taxon>
        <taxon>Pseudoalteromonas</taxon>
    </lineage>
</organism>